<dbReference type="InterPro" id="IPR036259">
    <property type="entry name" value="MFS_trans_sf"/>
</dbReference>
<feature type="transmembrane region" description="Helical" evidence="4">
    <location>
        <begin position="125"/>
        <end position="144"/>
    </location>
</feature>
<evidence type="ECO:0000256" key="1">
    <source>
        <dbReference type="ARBA" id="ARBA00022692"/>
    </source>
</evidence>
<organism evidence="6 7">
    <name type="scientific">Marinomonas communis</name>
    <dbReference type="NCBI Taxonomy" id="28254"/>
    <lineage>
        <taxon>Bacteria</taxon>
        <taxon>Pseudomonadati</taxon>
        <taxon>Pseudomonadota</taxon>
        <taxon>Gammaproteobacteria</taxon>
        <taxon>Oceanospirillales</taxon>
        <taxon>Oceanospirillaceae</taxon>
        <taxon>Marinomonas</taxon>
    </lineage>
</organism>
<evidence type="ECO:0000256" key="3">
    <source>
        <dbReference type="ARBA" id="ARBA00023136"/>
    </source>
</evidence>
<evidence type="ECO:0000256" key="2">
    <source>
        <dbReference type="ARBA" id="ARBA00022989"/>
    </source>
</evidence>
<name>A0A4R6X5Z1_9GAMM</name>
<dbReference type="Gene3D" id="1.20.1250.20">
    <property type="entry name" value="MFS general substrate transporter like domains"/>
    <property type="match status" value="2"/>
</dbReference>
<feature type="transmembrane region" description="Helical" evidence="4">
    <location>
        <begin position="406"/>
        <end position="425"/>
    </location>
</feature>
<protein>
    <submittedName>
        <fullName evidence="6">MFS transporter</fullName>
    </submittedName>
</protein>
<evidence type="ECO:0000256" key="4">
    <source>
        <dbReference type="SAM" id="Phobius"/>
    </source>
</evidence>
<dbReference type="PROSITE" id="PS50850">
    <property type="entry name" value="MFS"/>
    <property type="match status" value="1"/>
</dbReference>
<dbReference type="EMBL" id="SNZA01000004">
    <property type="protein sequence ID" value="TDR12714.1"/>
    <property type="molecule type" value="Genomic_DNA"/>
</dbReference>
<reference evidence="6 7" key="1">
    <citation type="submission" date="2019-03" db="EMBL/GenBank/DDBJ databases">
        <title>Genomic Encyclopedia of Type Strains, Phase IV (KMG-IV): sequencing the most valuable type-strain genomes for metagenomic binning, comparative biology and taxonomic classification.</title>
        <authorList>
            <person name="Goeker M."/>
        </authorList>
    </citation>
    <scope>NUCLEOTIDE SEQUENCE [LARGE SCALE GENOMIC DNA]</scope>
    <source>
        <strain evidence="6 7">DSM 5604</strain>
    </source>
</reference>
<dbReference type="AlphaFoldDB" id="A0A4R6X5Z1"/>
<feature type="transmembrane region" description="Helical" evidence="4">
    <location>
        <begin position="99"/>
        <end position="119"/>
    </location>
</feature>
<comment type="caution">
    <text evidence="6">The sequence shown here is derived from an EMBL/GenBank/DDBJ whole genome shotgun (WGS) entry which is preliminary data.</text>
</comment>
<dbReference type="OrthoDB" id="1117124at2"/>
<keyword evidence="7" id="KW-1185">Reference proteome</keyword>
<dbReference type="SUPFAM" id="SSF103473">
    <property type="entry name" value="MFS general substrate transporter"/>
    <property type="match status" value="1"/>
</dbReference>
<feature type="transmembrane region" description="Helical" evidence="4">
    <location>
        <begin position="196"/>
        <end position="216"/>
    </location>
</feature>
<gene>
    <name evidence="6" type="ORF">C8D85_2754</name>
</gene>
<feature type="transmembrane region" description="Helical" evidence="4">
    <location>
        <begin position="341"/>
        <end position="359"/>
    </location>
</feature>
<accession>A0A4R6X5Z1</accession>
<evidence type="ECO:0000313" key="6">
    <source>
        <dbReference type="EMBL" id="TDR12714.1"/>
    </source>
</evidence>
<feature type="transmembrane region" description="Helical" evidence="4">
    <location>
        <begin position="165"/>
        <end position="190"/>
    </location>
</feature>
<dbReference type="InterPro" id="IPR052528">
    <property type="entry name" value="Sugar_transport-like"/>
</dbReference>
<keyword evidence="2 4" id="KW-1133">Transmembrane helix</keyword>
<feature type="transmembrane region" description="Helical" evidence="4">
    <location>
        <begin position="281"/>
        <end position="302"/>
    </location>
</feature>
<keyword evidence="3 4" id="KW-0472">Membrane</keyword>
<keyword evidence="1 4" id="KW-0812">Transmembrane</keyword>
<feature type="transmembrane region" description="Helical" evidence="4">
    <location>
        <begin position="379"/>
        <end position="400"/>
    </location>
</feature>
<dbReference type="InterPro" id="IPR011701">
    <property type="entry name" value="MFS"/>
</dbReference>
<feature type="transmembrane region" description="Helical" evidence="4">
    <location>
        <begin position="249"/>
        <end position="269"/>
    </location>
</feature>
<sequence>MSRQSWVVSLYNWVVKSDEKKDEDKPSVARNFIRLITAQFLTNTGDAIVNPKVTLPWLLQSVGAPTFLVAWLVPIRESGSLLPQLFIASAMRRLTIRKWVWVVGSVIQALSLLLMALVASSLEGYIAGISIILLLACFSLARGLNSVATKDILGKTIPKSERGQVTGLSASAAGLVTIGIGFMMALSYAYDWQTSSYFIWGLIAGAVLWLLSALIFSRVDEPKGEADDTDFSVMRSLSQLSLLISDKEFRHFVITRACFLGTALAAPYYVLLAEERIGDSIWVLAMFMVISGLAGLVSGPFWGRFSDVSSRKVLILASSLGALTSIALFAIAQWLPEALASFWLLPGLYFLLTVFHQGIRVGRKTYLVDMAEGNKRTSFVAVGNTAIGMMLLVFSLIGLLSEVVTLDMLIFIYALITIVGVLMAMRLPEVSKRS</sequence>
<dbReference type="Pfam" id="PF07690">
    <property type="entry name" value="MFS_1"/>
    <property type="match status" value="1"/>
</dbReference>
<evidence type="ECO:0000313" key="7">
    <source>
        <dbReference type="Proteomes" id="UP000295729"/>
    </source>
</evidence>
<dbReference type="Proteomes" id="UP000295729">
    <property type="component" value="Unassembled WGS sequence"/>
</dbReference>
<feature type="domain" description="Major facilitator superfamily (MFS) profile" evidence="5">
    <location>
        <begin position="31"/>
        <end position="432"/>
    </location>
</feature>
<dbReference type="PANTHER" id="PTHR23526">
    <property type="entry name" value="INTEGRAL MEMBRANE TRANSPORT PROTEIN-RELATED"/>
    <property type="match status" value="1"/>
</dbReference>
<feature type="transmembrane region" description="Helical" evidence="4">
    <location>
        <begin position="314"/>
        <end position="335"/>
    </location>
</feature>
<dbReference type="PANTHER" id="PTHR23526:SF2">
    <property type="entry name" value="MAJOR FACILITATOR SUPERFAMILY (MFS) PROFILE DOMAIN-CONTAINING PROTEIN"/>
    <property type="match status" value="1"/>
</dbReference>
<dbReference type="GO" id="GO:0022857">
    <property type="term" value="F:transmembrane transporter activity"/>
    <property type="evidence" value="ECO:0007669"/>
    <property type="project" value="InterPro"/>
</dbReference>
<dbReference type="RefSeq" id="WP_133563648.1">
    <property type="nucleotide sequence ID" value="NZ_SNZA01000004.1"/>
</dbReference>
<evidence type="ECO:0000259" key="5">
    <source>
        <dbReference type="PROSITE" id="PS50850"/>
    </source>
</evidence>
<proteinExistence type="predicted"/>
<dbReference type="InterPro" id="IPR020846">
    <property type="entry name" value="MFS_dom"/>
</dbReference>